<dbReference type="Pfam" id="PF07209">
    <property type="entry name" value="DUF1415"/>
    <property type="match status" value="1"/>
</dbReference>
<organism evidence="1 2">
    <name type="scientific">Saccharospirillum mangrovi</name>
    <dbReference type="NCBI Taxonomy" id="2161747"/>
    <lineage>
        <taxon>Bacteria</taxon>
        <taxon>Pseudomonadati</taxon>
        <taxon>Pseudomonadota</taxon>
        <taxon>Gammaproteobacteria</taxon>
        <taxon>Oceanospirillales</taxon>
        <taxon>Saccharospirillaceae</taxon>
        <taxon>Saccharospirillum</taxon>
    </lineage>
</organism>
<dbReference type="Proteomes" id="UP001595617">
    <property type="component" value="Unassembled WGS sequence"/>
</dbReference>
<dbReference type="EMBL" id="JBHRYR010000003">
    <property type="protein sequence ID" value="MFC3852656.1"/>
    <property type="molecule type" value="Genomic_DNA"/>
</dbReference>
<keyword evidence="2" id="KW-1185">Reference proteome</keyword>
<evidence type="ECO:0000313" key="2">
    <source>
        <dbReference type="Proteomes" id="UP001595617"/>
    </source>
</evidence>
<dbReference type="InterPro" id="IPR009858">
    <property type="entry name" value="DUF1415"/>
</dbReference>
<comment type="caution">
    <text evidence="1">The sequence shown here is derived from an EMBL/GenBank/DDBJ whole genome shotgun (WGS) entry which is preliminary data.</text>
</comment>
<dbReference type="RefSeq" id="WP_380695072.1">
    <property type="nucleotide sequence ID" value="NZ_JBHRYR010000003.1"/>
</dbReference>
<protein>
    <submittedName>
        <fullName evidence="1">DUF1415 domain-containing protein</fullName>
    </submittedName>
</protein>
<sequence>MITQHEPLVEQRVEAWLTQVVLGLNLCPFAHKPWRDGQVSIRVSAARSEDEALADLQAEITRLDDTGAQDLDTVLLVLPYLWPDFLDYNDFLDVAEEALEHLERADTYQLASFHPHYQFGGTAPDDAENLTNRAPYPILHVLRAASVAEAIARHPDTLDIPEHNIARVEGLSKAEVQRLFPWLS</sequence>
<proteinExistence type="predicted"/>
<name>A0ABV7ZWR8_9GAMM</name>
<reference evidence="2" key="1">
    <citation type="journal article" date="2019" name="Int. J. Syst. Evol. Microbiol.">
        <title>The Global Catalogue of Microorganisms (GCM) 10K type strain sequencing project: providing services to taxonomists for standard genome sequencing and annotation.</title>
        <authorList>
            <consortium name="The Broad Institute Genomics Platform"/>
            <consortium name="The Broad Institute Genome Sequencing Center for Infectious Disease"/>
            <person name="Wu L."/>
            <person name="Ma J."/>
        </authorList>
    </citation>
    <scope>NUCLEOTIDE SEQUENCE [LARGE SCALE GENOMIC DNA]</scope>
    <source>
        <strain evidence="2">IBRC 10765</strain>
    </source>
</reference>
<gene>
    <name evidence="1" type="ORF">ACFOOG_07410</name>
</gene>
<accession>A0ABV7ZWR8</accession>
<evidence type="ECO:0000313" key="1">
    <source>
        <dbReference type="EMBL" id="MFC3852656.1"/>
    </source>
</evidence>